<feature type="transmembrane region" description="Helical" evidence="9">
    <location>
        <begin position="678"/>
        <end position="698"/>
    </location>
</feature>
<feature type="compositionally biased region" description="Polar residues" evidence="8">
    <location>
        <begin position="363"/>
        <end position="375"/>
    </location>
</feature>
<comment type="subcellular location">
    <subcellularLocation>
        <location evidence="1">Endomembrane system</location>
        <topology evidence="1">Multi-pass membrane protein</topology>
    </subcellularLocation>
</comment>
<evidence type="ECO:0000256" key="3">
    <source>
        <dbReference type="ARBA" id="ARBA00022448"/>
    </source>
</evidence>
<dbReference type="InterPro" id="IPR004713">
    <property type="entry name" value="CaH_exchang"/>
</dbReference>
<dbReference type="Gene3D" id="1.20.1420.30">
    <property type="entry name" value="NCX, central ion-binding region"/>
    <property type="match status" value="1"/>
</dbReference>
<feature type="compositionally biased region" description="Basic and acidic residues" evidence="8">
    <location>
        <begin position="387"/>
        <end position="398"/>
    </location>
</feature>
<feature type="region of interest" description="Disordered" evidence="8">
    <location>
        <begin position="438"/>
        <end position="498"/>
    </location>
</feature>
<keyword evidence="3" id="KW-0813">Transport</keyword>
<feature type="region of interest" description="Disordered" evidence="8">
    <location>
        <begin position="351"/>
        <end position="417"/>
    </location>
</feature>
<name>S8G5U1_FOMSC</name>
<proteinExistence type="inferred from homology"/>
<keyword evidence="4 9" id="KW-0812">Transmembrane</keyword>
<evidence type="ECO:0000256" key="4">
    <source>
        <dbReference type="ARBA" id="ARBA00022692"/>
    </source>
</evidence>
<feature type="transmembrane region" description="Helical" evidence="9">
    <location>
        <begin position="588"/>
        <end position="609"/>
    </location>
</feature>
<evidence type="ECO:0000313" key="12">
    <source>
        <dbReference type="Proteomes" id="UP000015241"/>
    </source>
</evidence>
<keyword evidence="6" id="KW-0406">Ion transport</keyword>
<dbReference type="InterPro" id="IPR004837">
    <property type="entry name" value="NaCa_Exmemb"/>
</dbReference>
<feature type="transmembrane region" description="Helical" evidence="9">
    <location>
        <begin position="550"/>
        <end position="568"/>
    </location>
</feature>
<evidence type="ECO:0000256" key="9">
    <source>
        <dbReference type="SAM" id="Phobius"/>
    </source>
</evidence>
<feature type="transmembrane region" description="Helical" evidence="9">
    <location>
        <begin position="207"/>
        <end position="229"/>
    </location>
</feature>
<feature type="domain" description="Sodium/calcium exchanger membrane region" evidence="10">
    <location>
        <begin position="556"/>
        <end position="696"/>
    </location>
</feature>
<gene>
    <name evidence="11" type="ORF">FOMPIDRAFT_1027184</name>
</gene>
<keyword evidence="12" id="KW-1185">Reference proteome</keyword>
<feature type="transmembrane region" description="Helical" evidence="9">
    <location>
        <begin position="621"/>
        <end position="644"/>
    </location>
</feature>
<dbReference type="STRING" id="743788.S8G5U1"/>
<evidence type="ECO:0000256" key="7">
    <source>
        <dbReference type="ARBA" id="ARBA00023136"/>
    </source>
</evidence>
<evidence type="ECO:0000256" key="1">
    <source>
        <dbReference type="ARBA" id="ARBA00004127"/>
    </source>
</evidence>
<dbReference type="GO" id="GO:0015369">
    <property type="term" value="F:calcium:proton antiporter activity"/>
    <property type="evidence" value="ECO:0007669"/>
    <property type="project" value="TreeGrafter"/>
</dbReference>
<dbReference type="PANTHER" id="PTHR31503">
    <property type="entry name" value="VACUOLAR CALCIUM ION TRANSPORTER"/>
    <property type="match status" value="1"/>
</dbReference>
<dbReference type="eggNOG" id="KOG1397">
    <property type="taxonomic scope" value="Eukaryota"/>
</dbReference>
<evidence type="ECO:0000313" key="11">
    <source>
        <dbReference type="EMBL" id="EPT05575.1"/>
    </source>
</evidence>
<keyword evidence="7 9" id="KW-0472">Membrane</keyword>
<evidence type="ECO:0000256" key="6">
    <source>
        <dbReference type="ARBA" id="ARBA00023065"/>
    </source>
</evidence>
<accession>S8G5U1</accession>
<evidence type="ECO:0000256" key="8">
    <source>
        <dbReference type="SAM" id="MobiDB-lite"/>
    </source>
</evidence>
<sequence length="717" mass="78605">MFTSSPTNEPLAGYPHGRTYTLPPGRKYPAELHPMPPPVLTRSATQASAASYSSTTDLLPHHTNPCKYRTSLKERITSWYAGPSPHTTDSNEGDAPPAVPVKKERLKLKAWHGWKHVFFGSWFNVFLLLLPVSWILKLTTMGDDKLVFTACMLSMIPLVKLHDMAIGVLSRRIGGSKTGLINASFVRELNTSITALRKCELHVVQSSLIGAILSKQLLILGMCFLAGGLRFYQQDYDPTATVIHSSLLSIGVGAVCLPAAFHFALSYNADALGSGDTTMREQKVDLLMMSHSVGAAFLRLPCSRHPVYFAYLIFQLCSHTHLYQDTTKPSQRIPGVPLSQSVRSFTERVRMNSGNLRMRRSDSNASSQSGWQTSARPKVASAVAKARRTDLEEKHSSPVEELPETSFDSSDDTSAQYLSDGKRQRKAYLLSPYGATSQVTLSPDEMGNLRGDPTVRLVNGKPYPRGRSASVSDGHNSERSRRYSSSSDDSRRSSLESGRLKHVSVNEVVSAYSEERKDGLCAVQGSAEGRSPSISPSSSVEKVQHEHPELSWTMTFILLTSVTVLVTINSEWLVDSMDSLSPTLSKEWIGLILLPVVSSIAECVTAVSVSVRDQLALSISVAVGSSIQTTLFVIPSMVILGWILDKPLPLLFDPFETVVLYISVHIMGYVVADGKSNWLQGVILISLYIIIAVTFWFYPGSSFSSNLAVCVDATTYT</sequence>
<feature type="transmembrane region" description="Helical" evidence="9">
    <location>
        <begin position="147"/>
        <end position="169"/>
    </location>
</feature>
<dbReference type="Proteomes" id="UP000015241">
    <property type="component" value="Unassembled WGS sequence"/>
</dbReference>
<evidence type="ECO:0000256" key="2">
    <source>
        <dbReference type="ARBA" id="ARBA00008170"/>
    </source>
</evidence>
<dbReference type="GO" id="GO:0012505">
    <property type="term" value="C:endomembrane system"/>
    <property type="evidence" value="ECO:0007669"/>
    <property type="project" value="UniProtKB-SubCell"/>
</dbReference>
<dbReference type="InParanoid" id="S8G5U1"/>
<dbReference type="HOGENOM" id="CLU_008721_4_2_1"/>
<feature type="transmembrane region" description="Helical" evidence="9">
    <location>
        <begin position="650"/>
        <end position="671"/>
    </location>
</feature>
<dbReference type="InterPro" id="IPR044880">
    <property type="entry name" value="NCX_ion-bd_dom_sf"/>
</dbReference>
<keyword evidence="5 9" id="KW-1133">Transmembrane helix</keyword>
<dbReference type="EMBL" id="KE504123">
    <property type="protein sequence ID" value="EPT05575.1"/>
    <property type="molecule type" value="Genomic_DNA"/>
</dbReference>
<dbReference type="Pfam" id="PF01699">
    <property type="entry name" value="Na_Ca_ex"/>
    <property type="match status" value="1"/>
</dbReference>
<feature type="compositionally biased region" description="Polar residues" evidence="8">
    <location>
        <begin position="406"/>
        <end position="417"/>
    </location>
</feature>
<feature type="transmembrane region" description="Helical" evidence="9">
    <location>
        <begin position="241"/>
        <end position="265"/>
    </location>
</feature>
<reference evidence="11 12" key="1">
    <citation type="journal article" date="2012" name="Science">
        <title>The Paleozoic origin of enzymatic lignin decomposition reconstructed from 31 fungal genomes.</title>
        <authorList>
            <person name="Floudas D."/>
            <person name="Binder M."/>
            <person name="Riley R."/>
            <person name="Barry K."/>
            <person name="Blanchette R.A."/>
            <person name="Henrissat B."/>
            <person name="Martinez A.T."/>
            <person name="Otillar R."/>
            <person name="Spatafora J.W."/>
            <person name="Yadav J.S."/>
            <person name="Aerts A."/>
            <person name="Benoit I."/>
            <person name="Boyd A."/>
            <person name="Carlson A."/>
            <person name="Copeland A."/>
            <person name="Coutinho P.M."/>
            <person name="de Vries R.P."/>
            <person name="Ferreira P."/>
            <person name="Findley K."/>
            <person name="Foster B."/>
            <person name="Gaskell J."/>
            <person name="Glotzer D."/>
            <person name="Gorecki P."/>
            <person name="Heitman J."/>
            <person name="Hesse C."/>
            <person name="Hori C."/>
            <person name="Igarashi K."/>
            <person name="Jurgens J.A."/>
            <person name="Kallen N."/>
            <person name="Kersten P."/>
            <person name="Kohler A."/>
            <person name="Kuees U."/>
            <person name="Kumar T.K.A."/>
            <person name="Kuo A."/>
            <person name="LaButti K."/>
            <person name="Larrondo L.F."/>
            <person name="Lindquist E."/>
            <person name="Ling A."/>
            <person name="Lombard V."/>
            <person name="Lucas S."/>
            <person name="Lundell T."/>
            <person name="Martin R."/>
            <person name="McLaughlin D.J."/>
            <person name="Morgenstern I."/>
            <person name="Morin E."/>
            <person name="Murat C."/>
            <person name="Nagy L.G."/>
            <person name="Nolan M."/>
            <person name="Ohm R.A."/>
            <person name="Patyshakuliyeva A."/>
            <person name="Rokas A."/>
            <person name="Ruiz-Duenas F.J."/>
            <person name="Sabat G."/>
            <person name="Salamov A."/>
            <person name="Samejima M."/>
            <person name="Schmutz J."/>
            <person name="Slot J.C."/>
            <person name="St John F."/>
            <person name="Stenlid J."/>
            <person name="Sun H."/>
            <person name="Sun S."/>
            <person name="Syed K."/>
            <person name="Tsang A."/>
            <person name="Wiebenga A."/>
            <person name="Young D."/>
            <person name="Pisabarro A."/>
            <person name="Eastwood D.C."/>
            <person name="Martin F."/>
            <person name="Cullen D."/>
            <person name="Grigoriev I.V."/>
            <person name="Hibbett D.S."/>
        </authorList>
    </citation>
    <scope>NUCLEOTIDE SEQUENCE</scope>
    <source>
        <strain evidence="12">FP-58527</strain>
    </source>
</reference>
<protein>
    <recommendedName>
        <fullName evidence="10">Sodium/calcium exchanger membrane region domain-containing protein</fullName>
    </recommendedName>
</protein>
<comment type="similarity">
    <text evidence="2">Belongs to the Ca(2+):cation antiporter (CaCA) (TC 2.A.19) family.</text>
</comment>
<dbReference type="GO" id="GO:0006874">
    <property type="term" value="P:intracellular calcium ion homeostasis"/>
    <property type="evidence" value="ECO:0007669"/>
    <property type="project" value="TreeGrafter"/>
</dbReference>
<evidence type="ECO:0000259" key="10">
    <source>
        <dbReference type="Pfam" id="PF01699"/>
    </source>
</evidence>
<feature type="transmembrane region" description="Helical" evidence="9">
    <location>
        <begin position="117"/>
        <end position="135"/>
    </location>
</feature>
<dbReference type="GO" id="GO:0000329">
    <property type="term" value="C:fungal-type vacuole membrane"/>
    <property type="evidence" value="ECO:0007669"/>
    <property type="project" value="TreeGrafter"/>
</dbReference>
<dbReference type="AlphaFoldDB" id="S8G5U1"/>
<feature type="region of interest" description="Disordered" evidence="8">
    <location>
        <begin position="1"/>
        <end position="37"/>
    </location>
</feature>
<evidence type="ECO:0000256" key="5">
    <source>
        <dbReference type="ARBA" id="ARBA00022989"/>
    </source>
</evidence>
<organism evidence="11 12">
    <name type="scientific">Fomitopsis schrenkii</name>
    <name type="common">Brown rot fungus</name>
    <dbReference type="NCBI Taxonomy" id="2126942"/>
    <lineage>
        <taxon>Eukaryota</taxon>
        <taxon>Fungi</taxon>
        <taxon>Dikarya</taxon>
        <taxon>Basidiomycota</taxon>
        <taxon>Agaricomycotina</taxon>
        <taxon>Agaricomycetes</taxon>
        <taxon>Polyporales</taxon>
        <taxon>Fomitopsis</taxon>
    </lineage>
</organism>
<dbReference type="PANTHER" id="PTHR31503:SF20">
    <property type="entry name" value="CA(2+)_H(+) EXCHANGER, PUTATIVE (EUROFUNG)-RELATED"/>
    <property type="match status" value="1"/>
</dbReference>
<dbReference type="OrthoDB" id="1699231at2759"/>